<proteinExistence type="predicted"/>
<dbReference type="Proteomes" id="UP001500902">
    <property type="component" value="Unassembled WGS sequence"/>
</dbReference>
<keyword evidence="3" id="KW-1185">Reference proteome</keyword>
<name>A0ABP7C1D1_9ACTN</name>
<dbReference type="Pfam" id="PF15644">
    <property type="entry name" value="Gln_amidase"/>
    <property type="match status" value="1"/>
</dbReference>
<dbReference type="RefSeq" id="WP_344880936.1">
    <property type="nucleotide sequence ID" value="NZ_BAAAZP010000082.1"/>
</dbReference>
<sequence>MAKLPVAVALGLFRKAAPWFKRVGARRGGRHQLVAGVEDAAERYARSRRGQIPLVELRPQRVYRLEGGTSPLTGAQRTAMANAHNEINRLLREAGGRSLSRYEARVAMRHVNPTGSKVNCSEIALAVDDVLAGRAAVAGPRPRGVPIPIVRGVVGKQATEVRMGLSSLDEVERLIAENPGARGIIVGHGGQGAGHVFNVANVGGTTSYLDGQLRQMADVNPHSGKFPQWDFYRTA</sequence>
<protein>
    <recommendedName>
        <fullName evidence="1">Tox-PL domain-containing protein</fullName>
    </recommendedName>
</protein>
<feature type="domain" description="Tox-PL" evidence="1">
    <location>
        <begin position="119"/>
        <end position="213"/>
    </location>
</feature>
<accession>A0ABP7C1D1</accession>
<comment type="caution">
    <text evidence="2">The sequence shown here is derived from an EMBL/GenBank/DDBJ whole genome shotgun (WGS) entry which is preliminary data.</text>
</comment>
<evidence type="ECO:0000259" key="1">
    <source>
        <dbReference type="Pfam" id="PF15644"/>
    </source>
</evidence>
<gene>
    <name evidence="2" type="ORF">GCM10022224_044000</name>
</gene>
<evidence type="ECO:0000313" key="2">
    <source>
        <dbReference type="EMBL" id="GAA3674885.1"/>
    </source>
</evidence>
<evidence type="ECO:0000313" key="3">
    <source>
        <dbReference type="Proteomes" id="UP001500902"/>
    </source>
</evidence>
<reference evidence="3" key="1">
    <citation type="journal article" date="2019" name="Int. J. Syst. Evol. Microbiol.">
        <title>The Global Catalogue of Microorganisms (GCM) 10K type strain sequencing project: providing services to taxonomists for standard genome sequencing and annotation.</title>
        <authorList>
            <consortium name="The Broad Institute Genomics Platform"/>
            <consortium name="The Broad Institute Genome Sequencing Center for Infectious Disease"/>
            <person name="Wu L."/>
            <person name="Ma J."/>
        </authorList>
    </citation>
    <scope>NUCLEOTIDE SEQUENCE [LARGE SCALE GENOMIC DNA]</scope>
    <source>
        <strain evidence="3">JCM 16904</strain>
    </source>
</reference>
<organism evidence="2 3">
    <name type="scientific">Nonomuraea antimicrobica</name>
    <dbReference type="NCBI Taxonomy" id="561173"/>
    <lineage>
        <taxon>Bacteria</taxon>
        <taxon>Bacillati</taxon>
        <taxon>Actinomycetota</taxon>
        <taxon>Actinomycetes</taxon>
        <taxon>Streptosporangiales</taxon>
        <taxon>Streptosporangiaceae</taxon>
        <taxon>Nonomuraea</taxon>
    </lineage>
</organism>
<dbReference type="InterPro" id="IPR028908">
    <property type="entry name" value="Tox-PL_dom"/>
</dbReference>
<dbReference type="EMBL" id="BAAAZP010000082">
    <property type="protein sequence ID" value="GAA3674885.1"/>
    <property type="molecule type" value="Genomic_DNA"/>
</dbReference>